<dbReference type="InterPro" id="IPR003658">
    <property type="entry name" value="Anti-sigma_ant"/>
</dbReference>
<evidence type="ECO:0000313" key="4">
    <source>
        <dbReference type="EMBL" id="MFC0843050.1"/>
    </source>
</evidence>
<dbReference type="InterPro" id="IPR036513">
    <property type="entry name" value="STAS_dom_sf"/>
</dbReference>
<dbReference type="RefSeq" id="WP_394316836.1">
    <property type="nucleotide sequence ID" value="NZ_JBHMQV010000001.1"/>
</dbReference>
<dbReference type="SUPFAM" id="SSF52091">
    <property type="entry name" value="SpoIIaa-like"/>
    <property type="match status" value="1"/>
</dbReference>
<dbReference type="CDD" id="cd07043">
    <property type="entry name" value="STAS_anti-anti-sigma_factors"/>
    <property type="match status" value="1"/>
</dbReference>
<dbReference type="Pfam" id="PF01740">
    <property type="entry name" value="STAS"/>
    <property type="match status" value="1"/>
</dbReference>
<dbReference type="Proteomes" id="UP001589887">
    <property type="component" value="Unassembled WGS sequence"/>
</dbReference>
<gene>
    <name evidence="4" type="ORF">ACFH04_04730</name>
</gene>
<sequence length="117" mass="12696">MATIADPSPECRTVRMTGELDLLTAPGLASGLARARRGTQPPYVIVDLSDVSFMDCSALGALCEARTDCLERGGWLRLVYTRRVIGHLLRAVGLTAAFPRYATVEAARQGWYSAVPR</sequence>
<organism evidence="4 5">
    <name type="scientific">Streptomyces noboritoensis</name>
    <dbReference type="NCBI Taxonomy" id="67337"/>
    <lineage>
        <taxon>Bacteria</taxon>
        <taxon>Bacillati</taxon>
        <taxon>Actinomycetota</taxon>
        <taxon>Actinomycetes</taxon>
        <taxon>Kitasatosporales</taxon>
        <taxon>Streptomycetaceae</taxon>
        <taxon>Streptomyces</taxon>
    </lineage>
</organism>
<dbReference type="Gene3D" id="3.30.750.24">
    <property type="entry name" value="STAS domain"/>
    <property type="match status" value="1"/>
</dbReference>
<keyword evidence="5" id="KW-1185">Reference proteome</keyword>
<comment type="similarity">
    <text evidence="1 2">Belongs to the anti-sigma-factor antagonist family.</text>
</comment>
<feature type="domain" description="STAS" evidence="3">
    <location>
        <begin position="1"/>
        <end position="111"/>
    </location>
</feature>
<name>A0ABV6TEZ0_9ACTN</name>
<reference evidence="4 5" key="1">
    <citation type="submission" date="2024-09" db="EMBL/GenBank/DDBJ databases">
        <authorList>
            <person name="Sun Q."/>
            <person name="Mori K."/>
        </authorList>
    </citation>
    <scope>NUCLEOTIDE SEQUENCE [LARGE SCALE GENOMIC DNA]</scope>
    <source>
        <strain evidence="4 5">JCM 4557</strain>
    </source>
</reference>
<evidence type="ECO:0000256" key="2">
    <source>
        <dbReference type="RuleBase" id="RU003749"/>
    </source>
</evidence>
<evidence type="ECO:0000259" key="3">
    <source>
        <dbReference type="PROSITE" id="PS50801"/>
    </source>
</evidence>
<evidence type="ECO:0000313" key="5">
    <source>
        <dbReference type="Proteomes" id="UP001589887"/>
    </source>
</evidence>
<proteinExistence type="inferred from homology"/>
<accession>A0ABV6TEZ0</accession>
<comment type="caution">
    <text evidence="4">The sequence shown here is derived from an EMBL/GenBank/DDBJ whole genome shotgun (WGS) entry which is preliminary data.</text>
</comment>
<evidence type="ECO:0000256" key="1">
    <source>
        <dbReference type="ARBA" id="ARBA00009013"/>
    </source>
</evidence>
<dbReference type="PANTHER" id="PTHR33495">
    <property type="entry name" value="ANTI-SIGMA FACTOR ANTAGONIST TM_1081-RELATED-RELATED"/>
    <property type="match status" value="1"/>
</dbReference>
<dbReference type="PROSITE" id="PS50801">
    <property type="entry name" value="STAS"/>
    <property type="match status" value="1"/>
</dbReference>
<dbReference type="NCBIfam" id="TIGR00377">
    <property type="entry name" value="ant_ant_sig"/>
    <property type="match status" value="1"/>
</dbReference>
<dbReference type="PANTHER" id="PTHR33495:SF2">
    <property type="entry name" value="ANTI-SIGMA FACTOR ANTAGONIST TM_1081-RELATED"/>
    <property type="match status" value="1"/>
</dbReference>
<dbReference type="InterPro" id="IPR002645">
    <property type="entry name" value="STAS_dom"/>
</dbReference>
<protein>
    <recommendedName>
        <fullName evidence="2">Anti-sigma factor antagonist</fullName>
    </recommendedName>
</protein>
<dbReference type="EMBL" id="JBHMQV010000001">
    <property type="protein sequence ID" value="MFC0843050.1"/>
    <property type="molecule type" value="Genomic_DNA"/>
</dbReference>